<dbReference type="PROSITE" id="PS00135">
    <property type="entry name" value="TRYPSIN_SER"/>
    <property type="match status" value="1"/>
</dbReference>
<comment type="catalytic activity">
    <reaction evidence="8">
        <text>Preferential cleavage: Arg-|-Xaa, Lys-|-Xaa.</text>
        <dbReference type="EC" id="3.4.21.4"/>
    </reaction>
</comment>
<gene>
    <name evidence="12" type="ORF">CHILSU_LOCUS1466</name>
</gene>
<dbReference type="SMART" id="SM00020">
    <property type="entry name" value="Tryp_SPc"/>
    <property type="match status" value="1"/>
</dbReference>
<dbReference type="CDD" id="cd00190">
    <property type="entry name" value="Tryp_SPc"/>
    <property type="match status" value="1"/>
</dbReference>
<evidence type="ECO:0000256" key="5">
    <source>
        <dbReference type="ARBA" id="ARBA00022825"/>
    </source>
</evidence>
<dbReference type="PANTHER" id="PTHR24276">
    <property type="entry name" value="POLYSERASE-RELATED"/>
    <property type="match status" value="1"/>
</dbReference>
<sequence>MSGKNLLKHIFIVMTLHQCFNFSDSGRIKRIVGGTPVMCDEKPRVVSLRNSSSNQHLCGATIINPDFALTAAHCVRGDADQYILQLNNICVEKNSPYPEAKVEKIYTHELYNKYSRAHDLAILQIRLALDDVTWLNDSVLPTSSFGLSGECTIYGNGYTDPDIKEVSDTLQAAVVRIVSLDKCIELLGPYVAPENDYGMLCALGLTSDGCQGDSGGPLICENSLLEGISSYGMGCGVKNLPGVYTSIGPHLNWIRDVIQTYNQSRQKKQN</sequence>
<dbReference type="PROSITE" id="PS00134">
    <property type="entry name" value="TRYPSIN_HIS"/>
    <property type="match status" value="1"/>
</dbReference>
<dbReference type="InterPro" id="IPR050430">
    <property type="entry name" value="Peptidase_S1"/>
</dbReference>
<dbReference type="InterPro" id="IPR018114">
    <property type="entry name" value="TRYPSIN_HIS"/>
</dbReference>
<reference evidence="12" key="1">
    <citation type="submission" date="2021-12" db="EMBL/GenBank/DDBJ databases">
        <authorList>
            <person name="King R."/>
        </authorList>
    </citation>
    <scope>NUCLEOTIDE SEQUENCE</scope>
</reference>
<keyword evidence="2 10" id="KW-0645">Protease</keyword>
<dbReference type="InterPro" id="IPR033116">
    <property type="entry name" value="TRYPSIN_SER"/>
</dbReference>
<dbReference type="Proteomes" id="UP001153292">
    <property type="component" value="Chromosome 11"/>
</dbReference>
<organism evidence="12 13">
    <name type="scientific">Chilo suppressalis</name>
    <name type="common">Asiatic rice borer moth</name>
    <dbReference type="NCBI Taxonomy" id="168631"/>
    <lineage>
        <taxon>Eukaryota</taxon>
        <taxon>Metazoa</taxon>
        <taxon>Ecdysozoa</taxon>
        <taxon>Arthropoda</taxon>
        <taxon>Hexapoda</taxon>
        <taxon>Insecta</taxon>
        <taxon>Pterygota</taxon>
        <taxon>Neoptera</taxon>
        <taxon>Endopterygota</taxon>
        <taxon>Lepidoptera</taxon>
        <taxon>Glossata</taxon>
        <taxon>Ditrysia</taxon>
        <taxon>Pyraloidea</taxon>
        <taxon>Crambidae</taxon>
        <taxon>Crambinae</taxon>
        <taxon>Chilo</taxon>
    </lineage>
</organism>
<dbReference type="SUPFAM" id="SSF50494">
    <property type="entry name" value="Trypsin-like serine proteases"/>
    <property type="match status" value="1"/>
</dbReference>
<keyword evidence="6" id="KW-0865">Zymogen</keyword>
<name>A0ABN8ARN1_CHISP</name>
<evidence type="ECO:0000259" key="11">
    <source>
        <dbReference type="PROSITE" id="PS50240"/>
    </source>
</evidence>
<dbReference type="PANTHER" id="PTHR24276:SF97">
    <property type="entry name" value="GH13245P2-RELATED"/>
    <property type="match status" value="1"/>
</dbReference>
<keyword evidence="13" id="KW-1185">Reference proteome</keyword>
<keyword evidence="7" id="KW-1015">Disulfide bond</keyword>
<keyword evidence="3" id="KW-0222">Digestion</keyword>
<dbReference type="PRINTS" id="PR00722">
    <property type="entry name" value="CHYMOTRYPSIN"/>
</dbReference>
<evidence type="ECO:0000313" key="13">
    <source>
        <dbReference type="Proteomes" id="UP001153292"/>
    </source>
</evidence>
<keyword evidence="5 10" id="KW-0720">Serine protease</keyword>
<evidence type="ECO:0000256" key="1">
    <source>
        <dbReference type="ARBA" id="ARBA00007664"/>
    </source>
</evidence>
<evidence type="ECO:0000256" key="6">
    <source>
        <dbReference type="ARBA" id="ARBA00023145"/>
    </source>
</evidence>
<evidence type="ECO:0000256" key="9">
    <source>
        <dbReference type="ARBA" id="ARBA00038868"/>
    </source>
</evidence>
<evidence type="ECO:0000256" key="3">
    <source>
        <dbReference type="ARBA" id="ARBA00022757"/>
    </source>
</evidence>
<dbReference type="InterPro" id="IPR001314">
    <property type="entry name" value="Peptidase_S1A"/>
</dbReference>
<evidence type="ECO:0000256" key="4">
    <source>
        <dbReference type="ARBA" id="ARBA00022801"/>
    </source>
</evidence>
<proteinExistence type="inferred from homology"/>
<dbReference type="InterPro" id="IPR043504">
    <property type="entry name" value="Peptidase_S1_PA_chymotrypsin"/>
</dbReference>
<evidence type="ECO:0000256" key="10">
    <source>
        <dbReference type="RuleBase" id="RU363034"/>
    </source>
</evidence>
<comment type="similarity">
    <text evidence="1">Belongs to the peptidase S1 family.</text>
</comment>
<evidence type="ECO:0000256" key="7">
    <source>
        <dbReference type="ARBA" id="ARBA00023157"/>
    </source>
</evidence>
<evidence type="ECO:0000256" key="8">
    <source>
        <dbReference type="ARBA" id="ARBA00036320"/>
    </source>
</evidence>
<feature type="domain" description="Peptidase S1" evidence="11">
    <location>
        <begin position="31"/>
        <end position="259"/>
    </location>
</feature>
<dbReference type="Pfam" id="PF00089">
    <property type="entry name" value="Trypsin"/>
    <property type="match status" value="1"/>
</dbReference>
<dbReference type="PROSITE" id="PS50240">
    <property type="entry name" value="TRYPSIN_DOM"/>
    <property type="match status" value="1"/>
</dbReference>
<evidence type="ECO:0000256" key="2">
    <source>
        <dbReference type="ARBA" id="ARBA00022670"/>
    </source>
</evidence>
<keyword evidence="4 10" id="KW-0378">Hydrolase</keyword>
<evidence type="ECO:0000313" key="12">
    <source>
        <dbReference type="EMBL" id="CAH0398347.1"/>
    </source>
</evidence>
<dbReference type="InterPro" id="IPR009003">
    <property type="entry name" value="Peptidase_S1_PA"/>
</dbReference>
<dbReference type="InterPro" id="IPR001254">
    <property type="entry name" value="Trypsin_dom"/>
</dbReference>
<protein>
    <recommendedName>
        <fullName evidence="9">trypsin</fullName>
        <ecNumber evidence="9">3.4.21.4</ecNumber>
    </recommendedName>
</protein>
<accession>A0ABN8ARN1</accession>
<dbReference type="Gene3D" id="2.40.10.10">
    <property type="entry name" value="Trypsin-like serine proteases"/>
    <property type="match status" value="1"/>
</dbReference>
<dbReference type="EC" id="3.4.21.4" evidence="9"/>
<dbReference type="EMBL" id="OU963904">
    <property type="protein sequence ID" value="CAH0398347.1"/>
    <property type="molecule type" value="Genomic_DNA"/>
</dbReference>